<protein>
    <submittedName>
        <fullName evidence="2">Uncharacterized protein</fullName>
    </submittedName>
</protein>
<evidence type="ECO:0000256" key="1">
    <source>
        <dbReference type="SAM" id="MobiDB-lite"/>
    </source>
</evidence>
<feature type="region of interest" description="Disordered" evidence="1">
    <location>
        <begin position="1"/>
        <end position="44"/>
    </location>
</feature>
<sequence length="391" mass="45405">METQRRQMSKRKINYFNGQQANANPLSTLKSNDKRHPSISARSSLSFSSLSSRYKYMDNPNWQMYHHPGSTSSNANRSDMFKERREETHKKRIHHHVTSNSERIDGHKTIIAKKVESRDFASKSFYSLPSWNTPHFHAPPNSTIHSNASSAISKPRHNVQFVKKYGFKNWNVVNLKDLNQIEDQHVETNVPIKPNDNNEISLSDISLQKRLRKISFDQIYFSKSDQEQTKEEGQHKSQLKRETQFRSQHSDTKQKKSEHPNKMSVVIPSNSLPVIDIQKNKNKNNIKSDNKEENKDSNKNKHKDDENGNDSYEDNEDENWNNKQPESTRTIKIKSMHNTPVVPNQKITRKNLSQTKTPEFLISVCVVFYCIAPVIESCTDKCCCVGHFQHN</sequence>
<comment type="caution">
    <text evidence="2">The sequence shown here is derived from an EMBL/GenBank/DDBJ whole genome shotgun (WGS) entry which is preliminary data.</text>
</comment>
<proteinExistence type="predicted"/>
<feature type="compositionally biased region" description="Polar residues" evidence="1">
    <location>
        <begin position="321"/>
        <end position="337"/>
    </location>
</feature>
<evidence type="ECO:0000313" key="3">
    <source>
        <dbReference type="Proteomes" id="UP000023152"/>
    </source>
</evidence>
<dbReference type="Proteomes" id="UP000023152">
    <property type="component" value="Unassembled WGS sequence"/>
</dbReference>
<feature type="compositionally biased region" description="Acidic residues" evidence="1">
    <location>
        <begin position="307"/>
        <end position="319"/>
    </location>
</feature>
<name>X6NS50_RETFI</name>
<feature type="compositionally biased region" description="Basic and acidic residues" evidence="1">
    <location>
        <begin position="286"/>
        <end position="306"/>
    </location>
</feature>
<feature type="compositionally biased region" description="Basic and acidic residues" evidence="1">
    <location>
        <begin position="224"/>
        <end position="261"/>
    </location>
</feature>
<accession>X6NS50</accession>
<dbReference type="AlphaFoldDB" id="X6NS50"/>
<dbReference type="EMBL" id="ASPP01006607">
    <property type="protein sequence ID" value="ETO28549.1"/>
    <property type="molecule type" value="Genomic_DNA"/>
</dbReference>
<feature type="region of interest" description="Disordered" evidence="1">
    <location>
        <begin position="224"/>
        <end position="337"/>
    </location>
</feature>
<organism evidence="2 3">
    <name type="scientific">Reticulomyxa filosa</name>
    <dbReference type="NCBI Taxonomy" id="46433"/>
    <lineage>
        <taxon>Eukaryota</taxon>
        <taxon>Sar</taxon>
        <taxon>Rhizaria</taxon>
        <taxon>Retaria</taxon>
        <taxon>Foraminifera</taxon>
        <taxon>Monothalamids</taxon>
        <taxon>Reticulomyxidae</taxon>
        <taxon>Reticulomyxa</taxon>
    </lineage>
</organism>
<keyword evidence="3" id="KW-1185">Reference proteome</keyword>
<reference evidence="2 3" key="1">
    <citation type="journal article" date="2013" name="Curr. Biol.">
        <title>The Genome of the Foraminiferan Reticulomyxa filosa.</title>
        <authorList>
            <person name="Glockner G."/>
            <person name="Hulsmann N."/>
            <person name="Schleicher M."/>
            <person name="Noegel A.A."/>
            <person name="Eichinger L."/>
            <person name="Gallinger C."/>
            <person name="Pawlowski J."/>
            <person name="Sierra R."/>
            <person name="Euteneuer U."/>
            <person name="Pillet L."/>
            <person name="Moustafa A."/>
            <person name="Platzer M."/>
            <person name="Groth M."/>
            <person name="Szafranski K."/>
            <person name="Schliwa M."/>
        </authorList>
    </citation>
    <scope>NUCLEOTIDE SEQUENCE [LARGE SCALE GENOMIC DNA]</scope>
</reference>
<feature type="compositionally biased region" description="Polar residues" evidence="1">
    <location>
        <begin position="16"/>
        <end position="30"/>
    </location>
</feature>
<gene>
    <name evidence="2" type="ORF">RFI_08580</name>
</gene>
<evidence type="ECO:0000313" key="2">
    <source>
        <dbReference type="EMBL" id="ETO28549.1"/>
    </source>
</evidence>